<dbReference type="Proteomes" id="UP000006556">
    <property type="component" value="Chromosome"/>
</dbReference>
<dbReference type="AlphaFoldDB" id="A5CZE4"/>
<evidence type="ECO:0000313" key="2">
    <source>
        <dbReference type="Proteomes" id="UP000006556"/>
    </source>
</evidence>
<protein>
    <submittedName>
        <fullName evidence="1">Uncharacterized protein</fullName>
    </submittedName>
</protein>
<keyword evidence="2" id="KW-1185">Reference proteome</keyword>
<dbReference type="HOGENOM" id="CLU_1617437_0_0_9"/>
<gene>
    <name evidence="1" type="ordered locus">PTH_2459</name>
</gene>
<reference evidence="2" key="1">
    <citation type="journal article" date="2008" name="Genome Res.">
        <title>The genome of Pelotomaculum thermopropionicum reveals niche-associated evolution in anaerobic microbiota.</title>
        <authorList>
            <person name="Kosaka T."/>
            <person name="Kato S."/>
            <person name="Shimoyama T."/>
            <person name="Ishii S."/>
            <person name="Abe T."/>
            <person name="Watanabe K."/>
        </authorList>
    </citation>
    <scope>NUCLEOTIDE SEQUENCE [LARGE SCALE GENOMIC DNA]</scope>
    <source>
        <strain evidence="2">DSM 13744 / JCM 10971 / SI</strain>
    </source>
</reference>
<dbReference type="KEGG" id="pth:PTH_2459"/>
<dbReference type="EMBL" id="AP009389">
    <property type="protein sequence ID" value="BAF60640.1"/>
    <property type="molecule type" value="Genomic_DNA"/>
</dbReference>
<proteinExistence type="predicted"/>
<organism evidence="1 2">
    <name type="scientific">Pelotomaculum thermopropionicum (strain DSM 13744 / JCM 10971 / SI)</name>
    <dbReference type="NCBI Taxonomy" id="370438"/>
    <lineage>
        <taxon>Bacteria</taxon>
        <taxon>Bacillati</taxon>
        <taxon>Bacillota</taxon>
        <taxon>Clostridia</taxon>
        <taxon>Eubacteriales</taxon>
        <taxon>Desulfotomaculaceae</taxon>
        <taxon>Pelotomaculum</taxon>
    </lineage>
</organism>
<name>A5CZE4_PELTS</name>
<accession>A5CZE4</accession>
<sequence length="164" mass="18490">MLFKDIPINGFFVFNDDMLCRKIPDPQPLPFGGRCRDCGDETPWNARDVEYGCLVHFCPEEEVNPAGPGLDRSNQSEDTSAERGILVKYTAISGEAEFCCTALIPWDGSVSPEEAVDRYFSDFFFDGTVREGRRYYSGDCCRAVQVDSWVVAPPEDYAVLKQYI</sequence>
<evidence type="ECO:0000313" key="1">
    <source>
        <dbReference type="EMBL" id="BAF60640.1"/>
    </source>
</evidence>
<dbReference type="STRING" id="370438.PTH_2459"/>